<sequence length="257" mass="27965">MMDKPEQERLAALDAMTDWDLGPEPVPPGPLLPVPRGGAGAAVDGGALVVLSAAVSEGHRRDVLHSVLLAQLVANKKYDRHAEAENWYRSYGETLERVGWVIKEHEGLARHKPRKFPYRLGVVILKVLARISDAPSVERVTAALKVLTALPDDDPAAKLFEKESHVERAGNFQVAAVDEVDGLVTVRLGRFRFRVEDEAAEIGRLLRTEFHAGAEVFRGSQILQLNDEVYGPLRDGVAAKLGARADALIVPVGGPAR</sequence>
<dbReference type="AlphaFoldDB" id="A0A516R181"/>
<dbReference type="EMBL" id="CP040916">
    <property type="protein sequence ID" value="QDQ09414.1"/>
    <property type="molecule type" value="Genomic_DNA"/>
</dbReference>
<organism evidence="1 2">
    <name type="scientific">Streptomyces spectabilis</name>
    <dbReference type="NCBI Taxonomy" id="68270"/>
    <lineage>
        <taxon>Bacteria</taxon>
        <taxon>Bacillati</taxon>
        <taxon>Actinomycetota</taxon>
        <taxon>Actinomycetes</taxon>
        <taxon>Kitasatosporales</taxon>
        <taxon>Streptomycetaceae</taxon>
        <taxon>Streptomyces</taxon>
    </lineage>
</organism>
<accession>A0A516R181</accession>
<evidence type="ECO:0000313" key="1">
    <source>
        <dbReference type="EMBL" id="QDQ09414.1"/>
    </source>
</evidence>
<dbReference type="Proteomes" id="UP000316806">
    <property type="component" value="Chromosome"/>
</dbReference>
<protein>
    <submittedName>
        <fullName evidence="1">Uncharacterized protein</fullName>
    </submittedName>
</protein>
<gene>
    <name evidence="1" type="ORF">FH965_01565</name>
</gene>
<reference evidence="1 2" key="1">
    <citation type="journal article" date="2019" name="J. Ind. Microbiol. Biotechnol.">
        <title>The complete genomic sequence of Streptomyces spectabilis NRRL-2792 and identification of secondary metabolite biosynthetic gene clusters.</title>
        <authorList>
            <person name="Sinha A."/>
            <person name="Phillips-Salemka S."/>
            <person name="Niraula T.A."/>
            <person name="Short K.A."/>
            <person name="Niraula N.P."/>
        </authorList>
    </citation>
    <scope>NUCLEOTIDE SEQUENCE [LARGE SCALE GENOMIC DNA]</scope>
    <source>
        <strain evidence="1 2">NRRL 2792</strain>
    </source>
</reference>
<evidence type="ECO:0000313" key="2">
    <source>
        <dbReference type="Proteomes" id="UP000316806"/>
    </source>
</evidence>
<name>A0A516R181_STRST</name>
<dbReference type="RefSeq" id="WP_144000992.1">
    <property type="nucleotide sequence ID" value="NZ_CP040916.1"/>
</dbReference>
<proteinExistence type="predicted"/>